<sequence length="467" mass="50859">MPLRPAAPPPSTDPPGGVLSRLRRWWRDVPVADQVDRRNAAMLQLVLVFVGLYQPVMMLLAWARIGVAMDPVALWLAATNTLAMWACFVLLRRGAFLWAARLFVVVSLALLSVGYARWGLEAQQRGQLSQLLPVLIGGLLLSRRALWGAVAWLVLVVLLGAWRDAARTFFLPMLWPRLLEGAMLVIAGFVIAAVVLDQSVAALRESLDLARRRGNALARSRDRLQLEMQEKERSRDQLVHAQKMESVGRLASGVAHDFNHLLSLIMGYTARARRSDDPQQLKAALQGADAAARRAAAVTRKLLDFSRQEATRLEVFEPAETIAGMRAMFDQLFGLGVQVRLQLHEAPCPVRFDRAQLELILLNLAANAQQAMPEGGQFELTLAPRPDATLEIAVRDSGHGMSEDVRARCLEPFFTTKPSGQGTGLGLAVSANLIAAAGGALLVESAPGQGSVFRLRLPLHAGAAAVS</sequence>
<dbReference type="InterPro" id="IPR003594">
    <property type="entry name" value="HATPase_dom"/>
</dbReference>
<feature type="transmembrane region" description="Helical" evidence="4">
    <location>
        <begin position="41"/>
        <end position="60"/>
    </location>
</feature>
<proteinExistence type="predicted"/>
<dbReference type="EC" id="2.7.13.3" evidence="2"/>
<keyword evidence="6" id="KW-0067">ATP-binding</keyword>
<evidence type="ECO:0000259" key="5">
    <source>
        <dbReference type="PROSITE" id="PS50109"/>
    </source>
</evidence>
<evidence type="ECO:0000313" key="7">
    <source>
        <dbReference type="Proteomes" id="UP000238261"/>
    </source>
</evidence>
<keyword evidence="7" id="KW-1185">Reference proteome</keyword>
<feature type="transmembrane region" description="Helical" evidence="4">
    <location>
        <begin position="182"/>
        <end position="203"/>
    </location>
</feature>
<dbReference type="Pfam" id="PF00512">
    <property type="entry name" value="HisKA"/>
    <property type="match status" value="1"/>
</dbReference>
<dbReference type="Gene3D" id="1.10.287.130">
    <property type="match status" value="1"/>
</dbReference>
<evidence type="ECO:0000256" key="4">
    <source>
        <dbReference type="SAM" id="Phobius"/>
    </source>
</evidence>
<keyword evidence="4" id="KW-0812">Transmembrane</keyword>
<feature type="transmembrane region" description="Helical" evidence="4">
    <location>
        <begin position="145"/>
        <end position="162"/>
    </location>
</feature>
<dbReference type="OrthoDB" id="9770473at2"/>
<dbReference type="EMBL" id="MDEG01000007">
    <property type="protein sequence ID" value="PPU97753.1"/>
    <property type="molecule type" value="Genomic_DNA"/>
</dbReference>
<dbReference type="GO" id="GO:0005524">
    <property type="term" value="F:ATP binding"/>
    <property type="evidence" value="ECO:0007669"/>
    <property type="project" value="UniProtKB-KW"/>
</dbReference>
<dbReference type="RefSeq" id="WP_046979994.1">
    <property type="nucleotide sequence ID" value="NZ_CP043476.1"/>
</dbReference>
<keyword evidence="6" id="KW-0547">Nucleotide-binding</keyword>
<dbReference type="SUPFAM" id="SSF47384">
    <property type="entry name" value="Homodimeric domain of signal transducing histidine kinase"/>
    <property type="match status" value="1"/>
</dbReference>
<comment type="caution">
    <text evidence="6">The sequence shown here is derived from an EMBL/GenBank/DDBJ whole genome shotgun (WGS) entry which is preliminary data.</text>
</comment>
<comment type="catalytic activity">
    <reaction evidence="1">
        <text>ATP + protein L-histidine = ADP + protein N-phospho-L-histidine.</text>
        <dbReference type="EC" id="2.7.13.3"/>
    </reaction>
</comment>
<keyword evidence="4" id="KW-0472">Membrane</keyword>
<accession>A0A2S7EXJ9</accession>
<dbReference type="GO" id="GO:0000155">
    <property type="term" value="F:phosphorelay sensor kinase activity"/>
    <property type="evidence" value="ECO:0007669"/>
    <property type="project" value="InterPro"/>
</dbReference>
<evidence type="ECO:0000256" key="3">
    <source>
        <dbReference type="ARBA" id="ARBA00022553"/>
    </source>
</evidence>
<dbReference type="InterPro" id="IPR036097">
    <property type="entry name" value="HisK_dim/P_sf"/>
</dbReference>
<gene>
    <name evidence="6" type="ORF">XhyaCFBP1156_10415</name>
</gene>
<feature type="transmembrane region" description="Helical" evidence="4">
    <location>
        <begin position="72"/>
        <end position="91"/>
    </location>
</feature>
<dbReference type="SMART" id="SM00387">
    <property type="entry name" value="HATPase_c"/>
    <property type="match status" value="1"/>
</dbReference>
<dbReference type="AlphaFoldDB" id="A0A2S7EXJ9"/>
<evidence type="ECO:0000313" key="6">
    <source>
        <dbReference type="EMBL" id="PPU97753.1"/>
    </source>
</evidence>
<dbReference type="InterPro" id="IPR004358">
    <property type="entry name" value="Sig_transdc_His_kin-like_C"/>
</dbReference>
<feature type="transmembrane region" description="Helical" evidence="4">
    <location>
        <begin position="97"/>
        <end position="116"/>
    </location>
</feature>
<dbReference type="SUPFAM" id="SSF55874">
    <property type="entry name" value="ATPase domain of HSP90 chaperone/DNA topoisomerase II/histidine kinase"/>
    <property type="match status" value="1"/>
</dbReference>
<keyword evidence="4" id="KW-1133">Transmembrane helix</keyword>
<dbReference type="PROSITE" id="PS50109">
    <property type="entry name" value="HIS_KIN"/>
    <property type="match status" value="1"/>
</dbReference>
<dbReference type="PRINTS" id="PR00344">
    <property type="entry name" value="BCTRLSENSOR"/>
</dbReference>
<dbReference type="InterPro" id="IPR005467">
    <property type="entry name" value="His_kinase_dom"/>
</dbReference>
<protein>
    <recommendedName>
        <fullName evidence="2">histidine kinase</fullName>
        <ecNumber evidence="2">2.7.13.3</ecNumber>
    </recommendedName>
</protein>
<keyword evidence="3" id="KW-0597">Phosphoprotein</keyword>
<feature type="domain" description="Histidine kinase" evidence="5">
    <location>
        <begin position="253"/>
        <end position="461"/>
    </location>
</feature>
<dbReference type="PANTHER" id="PTHR43065:SF42">
    <property type="entry name" value="TWO-COMPONENT SENSOR PPRA"/>
    <property type="match status" value="1"/>
</dbReference>
<dbReference type="Pfam" id="PF02518">
    <property type="entry name" value="HATPase_c"/>
    <property type="match status" value="1"/>
</dbReference>
<dbReference type="PANTHER" id="PTHR43065">
    <property type="entry name" value="SENSOR HISTIDINE KINASE"/>
    <property type="match status" value="1"/>
</dbReference>
<reference evidence="7" key="1">
    <citation type="submission" date="2016-08" db="EMBL/GenBank/DDBJ databases">
        <authorList>
            <person name="Merda D."/>
            <person name="Briand M."/>
            <person name="Taghouti G."/>
            <person name="Carrere S."/>
            <person name="Gouzy J."/>
            <person name="Portier P."/>
            <person name="Jacques M.-A."/>
            <person name="Fischer-Le Saux M."/>
        </authorList>
    </citation>
    <scope>NUCLEOTIDE SEQUENCE [LARGE SCALE GENOMIC DNA]</scope>
    <source>
        <strain evidence="7">CFBP1156</strain>
    </source>
</reference>
<dbReference type="InterPro" id="IPR003661">
    <property type="entry name" value="HisK_dim/P_dom"/>
</dbReference>
<evidence type="ECO:0000256" key="2">
    <source>
        <dbReference type="ARBA" id="ARBA00012438"/>
    </source>
</evidence>
<organism evidence="6 7">
    <name type="scientific">Xanthomonas hyacinthi</name>
    <dbReference type="NCBI Taxonomy" id="56455"/>
    <lineage>
        <taxon>Bacteria</taxon>
        <taxon>Pseudomonadati</taxon>
        <taxon>Pseudomonadota</taxon>
        <taxon>Gammaproteobacteria</taxon>
        <taxon>Lysobacterales</taxon>
        <taxon>Lysobacteraceae</taxon>
        <taxon>Xanthomonas</taxon>
    </lineage>
</organism>
<dbReference type="SMART" id="SM00388">
    <property type="entry name" value="HisKA"/>
    <property type="match status" value="1"/>
</dbReference>
<evidence type="ECO:0000256" key="1">
    <source>
        <dbReference type="ARBA" id="ARBA00000085"/>
    </source>
</evidence>
<dbReference type="InterPro" id="IPR036890">
    <property type="entry name" value="HATPase_C_sf"/>
</dbReference>
<dbReference type="Gene3D" id="3.30.565.10">
    <property type="entry name" value="Histidine kinase-like ATPase, C-terminal domain"/>
    <property type="match status" value="1"/>
</dbReference>
<name>A0A2S7EXJ9_9XANT</name>
<dbReference type="Proteomes" id="UP000238261">
    <property type="component" value="Unassembled WGS sequence"/>
</dbReference>